<dbReference type="AlphaFoldDB" id="A0A6J6BXP8"/>
<evidence type="ECO:0000256" key="3">
    <source>
        <dbReference type="ARBA" id="ARBA00022741"/>
    </source>
</evidence>
<dbReference type="GO" id="GO:0005525">
    <property type="term" value="F:GTP binding"/>
    <property type="evidence" value="ECO:0007669"/>
    <property type="project" value="UniProtKB-KW"/>
</dbReference>
<dbReference type="GO" id="GO:0043814">
    <property type="term" value="F:phospholactate guanylyltransferase activity"/>
    <property type="evidence" value="ECO:0007669"/>
    <property type="project" value="InterPro"/>
</dbReference>
<protein>
    <submittedName>
        <fullName evidence="5">Unannotated protein</fullName>
    </submittedName>
</protein>
<accession>A0A6J6BXP8</accession>
<evidence type="ECO:0000256" key="2">
    <source>
        <dbReference type="ARBA" id="ARBA00022695"/>
    </source>
</evidence>
<keyword evidence="3" id="KW-0547">Nucleotide-binding</keyword>
<organism evidence="5">
    <name type="scientific">freshwater metagenome</name>
    <dbReference type="NCBI Taxonomy" id="449393"/>
    <lineage>
        <taxon>unclassified sequences</taxon>
        <taxon>metagenomes</taxon>
        <taxon>ecological metagenomes</taxon>
    </lineage>
</organism>
<dbReference type="SUPFAM" id="SSF53448">
    <property type="entry name" value="Nucleotide-diphospho-sugar transferases"/>
    <property type="match status" value="1"/>
</dbReference>
<dbReference type="InterPro" id="IPR029044">
    <property type="entry name" value="Nucleotide-diphossugar_trans"/>
</dbReference>
<dbReference type="Gene3D" id="3.90.550.10">
    <property type="entry name" value="Spore Coat Polysaccharide Biosynthesis Protein SpsA, Chain A"/>
    <property type="match status" value="1"/>
</dbReference>
<evidence type="ECO:0000313" key="5">
    <source>
        <dbReference type="EMBL" id="CAB4543497.1"/>
    </source>
</evidence>
<sequence length="206" mass="22020">MLIPVKAFSQAKLRLSAVLTVDERADLARSMAAVVIRSARPLGAHVVCDDDEVAQFAESLGATVEWTSEHDLNGAVQQAADSLGERGVQRIIVCHADLPFAHDLGALAQAEPSEVLLVSDRPMQGTNVLSVPAARGFTFSYGPGSFVRHQLEAQLCNLTATVLDCDALSWDIDEPEDLQIPSTFLASSPLLVEGRITAAHHPSTVK</sequence>
<keyword evidence="4" id="KW-0342">GTP-binding</keyword>
<dbReference type="NCBIfam" id="TIGR03552">
    <property type="entry name" value="F420_cofC"/>
    <property type="match status" value="1"/>
</dbReference>
<reference evidence="5" key="1">
    <citation type="submission" date="2020-05" db="EMBL/GenBank/DDBJ databases">
        <authorList>
            <person name="Chiriac C."/>
            <person name="Salcher M."/>
            <person name="Ghai R."/>
            <person name="Kavagutti S V."/>
        </authorList>
    </citation>
    <scope>NUCLEOTIDE SEQUENCE</scope>
</reference>
<dbReference type="Pfam" id="PF01983">
    <property type="entry name" value="CofC"/>
    <property type="match status" value="1"/>
</dbReference>
<proteinExistence type="predicted"/>
<keyword evidence="1" id="KW-0808">Transferase</keyword>
<keyword evidence="2" id="KW-0548">Nucleotidyltransferase</keyword>
<dbReference type="EMBL" id="CAEZSF010000112">
    <property type="protein sequence ID" value="CAB4543497.1"/>
    <property type="molecule type" value="Genomic_DNA"/>
</dbReference>
<gene>
    <name evidence="5" type="ORF">UFOPK1358_01165</name>
</gene>
<dbReference type="InterPro" id="IPR002835">
    <property type="entry name" value="CofC"/>
</dbReference>
<dbReference type="PANTHER" id="PTHR40392:SF1">
    <property type="entry name" value="2-PHOSPHO-L-LACTATE GUANYLYLTRANSFERASE"/>
    <property type="match status" value="1"/>
</dbReference>
<dbReference type="PANTHER" id="PTHR40392">
    <property type="entry name" value="2-PHOSPHO-L-LACTATE GUANYLYLTRANSFERASE"/>
    <property type="match status" value="1"/>
</dbReference>
<evidence type="ECO:0000256" key="4">
    <source>
        <dbReference type="ARBA" id="ARBA00023134"/>
    </source>
</evidence>
<name>A0A6J6BXP8_9ZZZZ</name>
<evidence type="ECO:0000256" key="1">
    <source>
        <dbReference type="ARBA" id="ARBA00022679"/>
    </source>
</evidence>